<dbReference type="EMBL" id="SZYD01000006">
    <property type="protein sequence ID" value="KAD5962116.1"/>
    <property type="molecule type" value="Genomic_DNA"/>
</dbReference>
<sequence>MSCEPFIYTFTMISVKAIRQNLHFFPIFKYSEANTAFRLTGRRLMENYEDPTNVEQDEDYQYDDGKDYEDEEDCTVADELIEDARVERLSVMVSHLVDRWLAAVVRWMWRLCCIGLGI</sequence>
<proteinExistence type="predicted"/>
<comment type="caution">
    <text evidence="1">The sequence shown here is derived from an EMBL/GenBank/DDBJ whole genome shotgun (WGS) entry which is preliminary data.</text>
</comment>
<protein>
    <submittedName>
        <fullName evidence="1">Uncharacterized protein</fullName>
    </submittedName>
</protein>
<dbReference type="AlphaFoldDB" id="A0A5N6P8Z7"/>
<keyword evidence="2" id="KW-1185">Reference proteome</keyword>
<evidence type="ECO:0000313" key="1">
    <source>
        <dbReference type="EMBL" id="KAD5962116.1"/>
    </source>
</evidence>
<accession>A0A5N6P8Z7</accession>
<reference evidence="1 2" key="1">
    <citation type="submission" date="2019-05" db="EMBL/GenBank/DDBJ databases">
        <title>Mikania micrantha, genome provides insights into the molecular mechanism of rapid growth.</title>
        <authorList>
            <person name="Liu B."/>
        </authorList>
    </citation>
    <scope>NUCLEOTIDE SEQUENCE [LARGE SCALE GENOMIC DNA]</scope>
    <source>
        <strain evidence="1">NLD-2019</strain>
        <tissue evidence="1">Leaf</tissue>
    </source>
</reference>
<evidence type="ECO:0000313" key="2">
    <source>
        <dbReference type="Proteomes" id="UP000326396"/>
    </source>
</evidence>
<dbReference type="Proteomes" id="UP000326396">
    <property type="component" value="Linkage Group LG14"/>
</dbReference>
<organism evidence="1 2">
    <name type="scientific">Mikania micrantha</name>
    <name type="common">bitter vine</name>
    <dbReference type="NCBI Taxonomy" id="192012"/>
    <lineage>
        <taxon>Eukaryota</taxon>
        <taxon>Viridiplantae</taxon>
        <taxon>Streptophyta</taxon>
        <taxon>Embryophyta</taxon>
        <taxon>Tracheophyta</taxon>
        <taxon>Spermatophyta</taxon>
        <taxon>Magnoliopsida</taxon>
        <taxon>eudicotyledons</taxon>
        <taxon>Gunneridae</taxon>
        <taxon>Pentapetalae</taxon>
        <taxon>asterids</taxon>
        <taxon>campanulids</taxon>
        <taxon>Asterales</taxon>
        <taxon>Asteraceae</taxon>
        <taxon>Asteroideae</taxon>
        <taxon>Heliantheae alliance</taxon>
        <taxon>Eupatorieae</taxon>
        <taxon>Mikania</taxon>
    </lineage>
</organism>
<name>A0A5N6P8Z7_9ASTR</name>
<gene>
    <name evidence="1" type="ORF">E3N88_13589</name>
</gene>